<protein>
    <recommendedName>
        <fullName evidence="4">Serine-threonine/tyrosine-protein kinase catalytic domain-containing protein</fullName>
    </recommendedName>
</protein>
<dbReference type="Gene3D" id="1.10.510.10">
    <property type="entry name" value="Transferase(Phosphotransferase) domain 1"/>
    <property type="match status" value="1"/>
</dbReference>
<dbReference type="SUPFAM" id="SSF56112">
    <property type="entry name" value="Protein kinase-like (PK-like)"/>
    <property type="match status" value="1"/>
</dbReference>
<comment type="caution">
    <text evidence="2">The sequence shown here is derived from an EMBL/GenBank/DDBJ whole genome shotgun (WGS) entry which is preliminary data.</text>
</comment>
<dbReference type="AlphaFoldDB" id="A0A397TYT7"/>
<feature type="region of interest" description="Disordered" evidence="1">
    <location>
        <begin position="1"/>
        <end position="21"/>
    </location>
</feature>
<dbReference type="OrthoDB" id="2213591at2759"/>
<dbReference type="EMBL" id="QKWP01004544">
    <property type="protein sequence ID" value="RIB00313.1"/>
    <property type="molecule type" value="Genomic_DNA"/>
</dbReference>
<feature type="compositionally biased region" description="Basic and acidic residues" evidence="1">
    <location>
        <begin position="1"/>
        <end position="15"/>
    </location>
</feature>
<evidence type="ECO:0000256" key="1">
    <source>
        <dbReference type="SAM" id="MobiDB-lite"/>
    </source>
</evidence>
<keyword evidence="3" id="KW-1185">Reference proteome</keyword>
<evidence type="ECO:0000313" key="3">
    <source>
        <dbReference type="Proteomes" id="UP000266673"/>
    </source>
</evidence>
<name>A0A397TYT7_9GLOM</name>
<evidence type="ECO:0000313" key="2">
    <source>
        <dbReference type="EMBL" id="RIB00313.1"/>
    </source>
</evidence>
<accession>A0A397TYT7</accession>
<proteinExistence type="predicted"/>
<evidence type="ECO:0008006" key="4">
    <source>
        <dbReference type="Google" id="ProtNLM"/>
    </source>
</evidence>
<dbReference type="InterPro" id="IPR011009">
    <property type="entry name" value="Kinase-like_dom_sf"/>
</dbReference>
<gene>
    <name evidence="2" type="ORF">C2G38_2234783</name>
</gene>
<dbReference type="Proteomes" id="UP000266673">
    <property type="component" value="Unassembled WGS sequence"/>
</dbReference>
<organism evidence="2 3">
    <name type="scientific">Gigaspora rosea</name>
    <dbReference type="NCBI Taxonomy" id="44941"/>
    <lineage>
        <taxon>Eukaryota</taxon>
        <taxon>Fungi</taxon>
        <taxon>Fungi incertae sedis</taxon>
        <taxon>Mucoromycota</taxon>
        <taxon>Glomeromycotina</taxon>
        <taxon>Glomeromycetes</taxon>
        <taxon>Diversisporales</taxon>
        <taxon>Gigasporaceae</taxon>
        <taxon>Gigaspora</taxon>
    </lineage>
</organism>
<sequence length="104" mass="11731">MQESEELHDRGEKTLQRVIPGTPDSYEDMINRCWDANPLKRPDASELSNFFSACGKRIRNGEDIFPELKLEKTIASSSNKTTNKFLASLSNHINATNSGLILNY</sequence>
<reference evidence="2 3" key="1">
    <citation type="submission" date="2018-06" db="EMBL/GenBank/DDBJ databases">
        <title>Comparative genomics reveals the genomic features of Rhizophagus irregularis, R. cerebriforme, R. diaphanum and Gigaspora rosea, and their symbiotic lifestyle signature.</title>
        <authorList>
            <person name="Morin E."/>
            <person name="San Clemente H."/>
            <person name="Chen E.C.H."/>
            <person name="De La Providencia I."/>
            <person name="Hainaut M."/>
            <person name="Kuo A."/>
            <person name="Kohler A."/>
            <person name="Murat C."/>
            <person name="Tang N."/>
            <person name="Roy S."/>
            <person name="Loubradou J."/>
            <person name="Henrissat B."/>
            <person name="Grigoriev I.V."/>
            <person name="Corradi N."/>
            <person name="Roux C."/>
            <person name="Martin F.M."/>
        </authorList>
    </citation>
    <scope>NUCLEOTIDE SEQUENCE [LARGE SCALE GENOMIC DNA]</scope>
    <source>
        <strain evidence="2 3">DAOM 194757</strain>
    </source>
</reference>